<evidence type="ECO:0000256" key="5">
    <source>
        <dbReference type="ARBA" id="ARBA00022553"/>
    </source>
</evidence>
<dbReference type="InterPro" id="IPR036535">
    <property type="entry name" value="STAT_N_sf"/>
</dbReference>
<keyword evidence="18" id="KW-1185">Reference proteome</keyword>
<dbReference type="Gene3D" id="2.60.40.630">
    <property type="entry name" value="STAT transcription factor, DNA-binding domain"/>
    <property type="match status" value="1"/>
</dbReference>
<accession>A0ABP0GJY7</accession>
<reference evidence="17 18" key="1">
    <citation type="submission" date="2024-02" db="EMBL/GenBank/DDBJ databases">
        <authorList>
            <person name="Daric V."/>
            <person name="Darras S."/>
        </authorList>
    </citation>
    <scope>NUCLEOTIDE SEQUENCE [LARGE SCALE GENOMIC DNA]</scope>
</reference>
<evidence type="ECO:0000313" key="18">
    <source>
        <dbReference type="Proteomes" id="UP001642483"/>
    </source>
</evidence>
<feature type="region of interest" description="Disordered" evidence="15">
    <location>
        <begin position="789"/>
        <end position="826"/>
    </location>
</feature>
<keyword evidence="4 13" id="KW-0963">Cytoplasm</keyword>
<evidence type="ECO:0000313" key="17">
    <source>
        <dbReference type="EMBL" id="CAK8692066.1"/>
    </source>
</evidence>
<dbReference type="Pfam" id="PF02864">
    <property type="entry name" value="STAT_bind"/>
    <property type="match status" value="1"/>
</dbReference>
<dbReference type="InterPro" id="IPR036860">
    <property type="entry name" value="SH2_dom_sf"/>
</dbReference>
<dbReference type="SUPFAM" id="SSF48092">
    <property type="entry name" value="Transcription factor STAT-4 N-domain"/>
    <property type="match status" value="1"/>
</dbReference>
<dbReference type="Pfam" id="PF21354">
    <property type="entry name" value="STAT_linker"/>
    <property type="match status" value="1"/>
</dbReference>
<dbReference type="PANTHER" id="PTHR11801">
    <property type="entry name" value="SIGNAL TRANSDUCER AND ACTIVATOR OF TRANSCRIPTION"/>
    <property type="match status" value="1"/>
</dbReference>
<dbReference type="SUPFAM" id="SSF49417">
    <property type="entry name" value="p53-like transcription factors"/>
    <property type="match status" value="1"/>
</dbReference>
<evidence type="ECO:0000256" key="11">
    <source>
        <dbReference type="ARBA" id="ARBA00023242"/>
    </source>
</evidence>
<feature type="compositionally biased region" description="Polar residues" evidence="15">
    <location>
        <begin position="791"/>
        <end position="800"/>
    </location>
</feature>
<comment type="caution">
    <text evidence="17">The sequence shown here is derived from an EMBL/GenBank/DDBJ whole genome shotgun (WGS) entry which is preliminary data.</text>
</comment>
<sequence length="826" mass="95144">MDEQGVSDSLANAQEQINDLDDPNLMEAIDDFNARFPADILEELNTLDVEELFSPPITTDYDDSPWIGQWSRFTELVPRADTDVKTQIDRYGREFLNILDFRRFFAEIIERKGWHRIEPSDDVLGSENMKLAKATVISLQEEVNNFLSNPNVQINFNERTRLQQWHRQLQNQYINQPMELVQVMLTMLRKEQSILIFAANRKEEASTITKQESQVERIQTIMNEISQLESSLQDSSQRLDRLHTEFQQLQIYTSGNIKALDAYNVQTLSSTDAKTYNYLCKLRESIINNKQLLVKAHQEQMRQQFQKLVLQIKQEILHWQRMQACANNGRTFPTTCDINHLEDCCNPLSKLLTKSLEQLVRLLHLEVDTVANESHMISVIEGLRQQYEDVTKDLIENTLVLEKQPPQVLMKDKKFVCQLRHLAGDGLSSHQFRFDTQVWLINMETARTLMEGDHIREIKPSGRIVNNTAKADFSDQTKQLLVHMRNMSLQMRQRGDRGRADCVAEEKFCMVFRSFISLRFPSNSEYNVVAQTMSLPIVVISHGKQEADAQATIFWDNAFSEQSRRPFEVTDTVPWHLLLSELDCLWKKNCREGPGSSPVRGLDDSARKYLTHKFLGRDDAASIVNVTWKQFNRDNLSGMGFTFWKWFFMVMELCSSVHVKKYWNAGLIKGFISKAACHILLKQRQLGTFLFRFSDSNLGAVSISCHTYNVNSGLEEVGHLEPDTISKLKSRSLPDIVKDLKFLHFLYPDLPKNSVFQSYYTPAPETGDYWRKENQQVVICGRSNFVEGNHSAESPSNGSALMSPGLPNVNDIQSAHGNTNQINDME</sequence>
<evidence type="ECO:0000256" key="14">
    <source>
        <dbReference type="SAM" id="Coils"/>
    </source>
</evidence>
<evidence type="ECO:0000256" key="9">
    <source>
        <dbReference type="ARBA" id="ARBA00023159"/>
    </source>
</evidence>
<dbReference type="Proteomes" id="UP001642483">
    <property type="component" value="Unassembled WGS sequence"/>
</dbReference>
<dbReference type="CDD" id="cd09919">
    <property type="entry name" value="SH2_STAT_family"/>
    <property type="match status" value="1"/>
</dbReference>
<dbReference type="Gene3D" id="1.20.1050.20">
    <property type="entry name" value="STAT transcription factor, all-alpha domain"/>
    <property type="match status" value="1"/>
</dbReference>
<feature type="compositionally biased region" description="Polar residues" evidence="15">
    <location>
        <begin position="810"/>
        <end position="826"/>
    </location>
</feature>
<feature type="domain" description="SH2" evidence="16">
    <location>
        <begin position="663"/>
        <end position="720"/>
    </location>
</feature>
<feature type="coiled-coil region" evidence="14">
    <location>
        <begin position="218"/>
        <end position="245"/>
    </location>
</feature>
<keyword evidence="8 13" id="KW-0238">DNA-binding</keyword>
<evidence type="ECO:0000256" key="8">
    <source>
        <dbReference type="ARBA" id="ARBA00023125"/>
    </source>
</evidence>
<evidence type="ECO:0000256" key="1">
    <source>
        <dbReference type="ARBA" id="ARBA00004123"/>
    </source>
</evidence>
<dbReference type="InterPro" id="IPR001217">
    <property type="entry name" value="STAT"/>
</dbReference>
<dbReference type="Pfam" id="PF02865">
    <property type="entry name" value="STAT_int"/>
    <property type="match status" value="1"/>
</dbReference>
<keyword evidence="5 13" id="KW-0597">Phosphoprotein</keyword>
<evidence type="ECO:0000256" key="6">
    <source>
        <dbReference type="ARBA" id="ARBA00022999"/>
    </source>
</evidence>
<dbReference type="CDD" id="cd14801">
    <property type="entry name" value="STAT_DBD"/>
    <property type="match status" value="1"/>
</dbReference>
<dbReference type="InterPro" id="IPR000980">
    <property type="entry name" value="SH2"/>
</dbReference>
<evidence type="ECO:0000256" key="7">
    <source>
        <dbReference type="ARBA" id="ARBA00023015"/>
    </source>
</evidence>
<protein>
    <recommendedName>
        <fullName evidence="13">Signal transducer and activator of transcription</fullName>
    </recommendedName>
</protein>
<evidence type="ECO:0000259" key="16">
    <source>
        <dbReference type="PROSITE" id="PS50001"/>
    </source>
</evidence>
<name>A0ABP0GJY7_CLALP</name>
<dbReference type="Gene3D" id="3.30.505.10">
    <property type="entry name" value="SH2 domain"/>
    <property type="match status" value="1"/>
</dbReference>
<dbReference type="InterPro" id="IPR015988">
    <property type="entry name" value="STAT_TF_CC"/>
</dbReference>
<dbReference type="InterPro" id="IPR008967">
    <property type="entry name" value="p53-like_TF_DNA-bd_sf"/>
</dbReference>
<dbReference type="SUPFAM" id="SSF47655">
    <property type="entry name" value="STAT"/>
    <property type="match status" value="1"/>
</dbReference>
<keyword evidence="14" id="KW-0175">Coiled coil</keyword>
<evidence type="ECO:0000256" key="12">
    <source>
        <dbReference type="PROSITE-ProRule" id="PRU00191"/>
    </source>
</evidence>
<keyword evidence="7 13" id="KW-0805">Transcription regulation</keyword>
<dbReference type="InterPro" id="IPR013799">
    <property type="entry name" value="STAT_TF_prot_interaction"/>
</dbReference>
<evidence type="ECO:0000256" key="15">
    <source>
        <dbReference type="SAM" id="MobiDB-lite"/>
    </source>
</evidence>
<dbReference type="InterPro" id="IPR012345">
    <property type="entry name" value="STAT_TF_DNA-bd_N"/>
</dbReference>
<gene>
    <name evidence="17" type="ORF">CVLEPA_LOCUS24816</name>
</gene>
<dbReference type="SMART" id="SM00964">
    <property type="entry name" value="STAT_int"/>
    <property type="match status" value="1"/>
</dbReference>
<dbReference type="SUPFAM" id="SSF55550">
    <property type="entry name" value="SH2 domain"/>
    <property type="match status" value="1"/>
</dbReference>
<dbReference type="EMBL" id="CAWYQH010000130">
    <property type="protein sequence ID" value="CAK8692066.1"/>
    <property type="molecule type" value="Genomic_DNA"/>
</dbReference>
<keyword evidence="9 13" id="KW-0010">Activator</keyword>
<dbReference type="InterPro" id="IPR013801">
    <property type="entry name" value="STAT_TF_DNA-bd"/>
</dbReference>
<dbReference type="Gene3D" id="1.10.238.10">
    <property type="entry name" value="EF-hand"/>
    <property type="match status" value="1"/>
</dbReference>
<comment type="similarity">
    <text evidence="3 13">Belongs to the transcription factor STAT family.</text>
</comment>
<keyword evidence="11 13" id="KW-0539">Nucleus</keyword>
<dbReference type="PROSITE" id="PS50001">
    <property type="entry name" value="SH2"/>
    <property type="match status" value="1"/>
</dbReference>
<evidence type="ECO:0000256" key="13">
    <source>
        <dbReference type="RuleBase" id="RU046415"/>
    </source>
</evidence>
<comment type="subcellular location">
    <subcellularLocation>
        <location evidence="2 13">Cytoplasm</location>
    </subcellularLocation>
    <subcellularLocation>
        <location evidence="1 13">Nucleus</location>
    </subcellularLocation>
</comment>
<dbReference type="Pfam" id="PF00017">
    <property type="entry name" value="SH2"/>
    <property type="match status" value="1"/>
</dbReference>
<evidence type="ECO:0000256" key="10">
    <source>
        <dbReference type="ARBA" id="ARBA00023163"/>
    </source>
</evidence>
<dbReference type="InterPro" id="IPR048988">
    <property type="entry name" value="STAT_linker"/>
</dbReference>
<proteinExistence type="inferred from homology"/>
<keyword evidence="6 12" id="KW-0727">SH2 domain</keyword>
<evidence type="ECO:0000256" key="3">
    <source>
        <dbReference type="ARBA" id="ARBA00005586"/>
    </source>
</evidence>
<evidence type="ECO:0000256" key="4">
    <source>
        <dbReference type="ARBA" id="ARBA00022490"/>
    </source>
</evidence>
<keyword evidence="10 13" id="KW-0804">Transcription</keyword>
<organism evidence="17 18">
    <name type="scientific">Clavelina lepadiformis</name>
    <name type="common">Light-bulb sea squirt</name>
    <name type="synonym">Ascidia lepadiformis</name>
    <dbReference type="NCBI Taxonomy" id="159417"/>
    <lineage>
        <taxon>Eukaryota</taxon>
        <taxon>Metazoa</taxon>
        <taxon>Chordata</taxon>
        <taxon>Tunicata</taxon>
        <taxon>Ascidiacea</taxon>
        <taxon>Aplousobranchia</taxon>
        <taxon>Clavelinidae</taxon>
        <taxon>Clavelina</taxon>
    </lineage>
</organism>
<evidence type="ECO:0000256" key="2">
    <source>
        <dbReference type="ARBA" id="ARBA00004496"/>
    </source>
</evidence>
<dbReference type="Gene3D" id="1.10.532.10">
    <property type="entry name" value="STAT transcription factor, N-terminal domain"/>
    <property type="match status" value="1"/>
</dbReference>